<dbReference type="Proteomes" id="UP001224997">
    <property type="component" value="Unassembled WGS sequence"/>
</dbReference>
<gene>
    <name evidence="1" type="ORF">Q5Y72_15250</name>
</gene>
<protein>
    <recommendedName>
        <fullName evidence="3">CHAT domain-containing protein</fullName>
    </recommendedName>
</protein>
<sequence>MANNLQIGERVFVPVSKLRANIQSPSSFVEKEVLEIVARSVRIDVGGGETELIASSLCHRNIGILLLNIGDLETETTLLDPLSKSILQFCRLLVSDDFIHTFKVRSLSEIEVLWRRAHAAYSHVILVGHGSEANIKFANGGWIETDDFIDAFDVAGISPKTFISLCCETGYKAFGGAASAHASCERFIGPFHSVHGAIASQFVQTFLAYHLLEGETSKVAFKHARSSVPGSTSFRLWKDKKLVAGPKS</sequence>
<proteinExistence type="predicted"/>
<evidence type="ECO:0000313" key="1">
    <source>
        <dbReference type="EMBL" id="MDP5308438.1"/>
    </source>
</evidence>
<keyword evidence="2" id="KW-1185">Reference proteome</keyword>
<comment type="caution">
    <text evidence="1">The sequence shown here is derived from an EMBL/GenBank/DDBJ whole genome shotgun (WGS) entry which is preliminary data.</text>
</comment>
<evidence type="ECO:0008006" key="3">
    <source>
        <dbReference type="Google" id="ProtNLM"/>
    </source>
</evidence>
<evidence type="ECO:0000313" key="2">
    <source>
        <dbReference type="Proteomes" id="UP001224997"/>
    </source>
</evidence>
<name>A0ABT9JF38_9RHOB</name>
<dbReference type="RefSeq" id="WP_305964280.1">
    <property type="nucleotide sequence ID" value="NZ_JAVAMQ010000016.1"/>
</dbReference>
<organism evidence="1 2">
    <name type="scientific">Paracoccus spongiarum</name>
    <dbReference type="NCBI Taxonomy" id="3064387"/>
    <lineage>
        <taxon>Bacteria</taxon>
        <taxon>Pseudomonadati</taxon>
        <taxon>Pseudomonadota</taxon>
        <taxon>Alphaproteobacteria</taxon>
        <taxon>Rhodobacterales</taxon>
        <taxon>Paracoccaceae</taxon>
        <taxon>Paracoccus</taxon>
    </lineage>
</organism>
<dbReference type="EMBL" id="JAVAMQ010000016">
    <property type="protein sequence ID" value="MDP5308438.1"/>
    <property type="molecule type" value="Genomic_DNA"/>
</dbReference>
<accession>A0ABT9JF38</accession>
<reference evidence="1 2" key="1">
    <citation type="submission" date="2023-08" db="EMBL/GenBank/DDBJ databases">
        <authorList>
            <person name="Park J.-S."/>
        </authorList>
    </citation>
    <scope>NUCLEOTIDE SEQUENCE [LARGE SCALE GENOMIC DNA]</scope>
    <source>
        <strain evidence="1 2">2205BS29-5</strain>
    </source>
</reference>